<evidence type="ECO:0000256" key="5">
    <source>
        <dbReference type="ARBA" id="ARBA00023136"/>
    </source>
</evidence>
<keyword evidence="3" id="KW-0732">Signal</keyword>
<dbReference type="Pfam" id="PF09335">
    <property type="entry name" value="VTT_dom"/>
    <property type="match status" value="1"/>
</dbReference>
<dbReference type="InterPro" id="IPR045014">
    <property type="entry name" value="TM41A/B"/>
</dbReference>
<sequence>MANILLGAGIAVLATCYIYWLAAISPSVHGGGGNGGTVAVEQWRGESASSVGVASAYGVFNSSQATLRFPKNLDDLTILAKLLTFYKERYFAYVLLLFCSAYLYKQCFAIPGSVFMNLLAGALFGVVYGFPLCCFLTACGASGCYLLSKHFGKDLAERMLRARLLPLQRKVEDHRDSLFSFLLFLRLFPMSPNWFLNIASPLVNVPLLYFFPSVLIGLMPYNFITVEAGSMLSSLTSVNDMFTLSTMLKMSAVALSVLVFILVKKRFAKSQLATDSSKLGLSAH</sequence>
<keyword evidence="4" id="KW-1133">Transmembrane helix</keyword>
<keyword evidence="5" id="KW-0472">Membrane</keyword>
<dbReference type="PANTHER" id="PTHR43220:SF21">
    <property type="entry name" value="TRANSMEMBRANE PROTEIN 41A"/>
    <property type="match status" value="1"/>
</dbReference>
<comment type="similarity">
    <text evidence="6">Belongs to the TMEM41 family.</text>
</comment>
<accession>A0A1I8I7K8</accession>
<dbReference type="GO" id="GO:0016020">
    <property type="term" value="C:membrane"/>
    <property type="evidence" value="ECO:0007669"/>
    <property type="project" value="UniProtKB-SubCell"/>
</dbReference>
<evidence type="ECO:0000256" key="3">
    <source>
        <dbReference type="ARBA" id="ARBA00022729"/>
    </source>
</evidence>
<name>A0A1I8I7K8_9PLAT</name>
<keyword evidence="2" id="KW-0812">Transmembrane</keyword>
<evidence type="ECO:0000256" key="2">
    <source>
        <dbReference type="ARBA" id="ARBA00022692"/>
    </source>
</evidence>
<reference evidence="8" key="1">
    <citation type="submission" date="2016-11" db="UniProtKB">
        <authorList>
            <consortium name="WormBaseParasite"/>
        </authorList>
    </citation>
    <scope>IDENTIFICATION</scope>
</reference>
<dbReference type="AlphaFoldDB" id="A0A1I8I7K8"/>
<comment type="subcellular location">
    <subcellularLocation>
        <location evidence="1">Membrane</location>
        <topology evidence="1">Multi-pass membrane protein</topology>
    </subcellularLocation>
</comment>
<dbReference type="WBParaSite" id="maker-uti_cns_0010287-snap-gene-0.2-mRNA-1">
    <property type="protein sequence ID" value="maker-uti_cns_0010287-snap-gene-0.2-mRNA-1"/>
    <property type="gene ID" value="maker-uti_cns_0010287-snap-gene-0.2"/>
</dbReference>
<evidence type="ECO:0000256" key="4">
    <source>
        <dbReference type="ARBA" id="ARBA00022989"/>
    </source>
</evidence>
<evidence type="ECO:0000256" key="6">
    <source>
        <dbReference type="ARBA" id="ARBA00025797"/>
    </source>
</evidence>
<dbReference type="STRING" id="282301.A0A1I8I7K8"/>
<evidence type="ECO:0000256" key="1">
    <source>
        <dbReference type="ARBA" id="ARBA00004141"/>
    </source>
</evidence>
<dbReference type="OrthoDB" id="3364966at2759"/>
<organism evidence="7 8">
    <name type="scientific">Macrostomum lignano</name>
    <dbReference type="NCBI Taxonomy" id="282301"/>
    <lineage>
        <taxon>Eukaryota</taxon>
        <taxon>Metazoa</taxon>
        <taxon>Spiralia</taxon>
        <taxon>Lophotrochozoa</taxon>
        <taxon>Platyhelminthes</taxon>
        <taxon>Rhabditophora</taxon>
        <taxon>Macrostomorpha</taxon>
        <taxon>Macrostomida</taxon>
        <taxon>Macrostomidae</taxon>
        <taxon>Macrostomum</taxon>
    </lineage>
</organism>
<dbReference type="InterPro" id="IPR032816">
    <property type="entry name" value="VTT_dom"/>
</dbReference>
<evidence type="ECO:0000313" key="7">
    <source>
        <dbReference type="Proteomes" id="UP000095280"/>
    </source>
</evidence>
<keyword evidence="7" id="KW-1185">Reference proteome</keyword>
<dbReference type="PANTHER" id="PTHR43220">
    <property type="match status" value="1"/>
</dbReference>
<protein>
    <submittedName>
        <fullName evidence="8">Transmembrane protein 41A</fullName>
    </submittedName>
</protein>
<proteinExistence type="inferred from homology"/>
<dbReference type="Proteomes" id="UP000095280">
    <property type="component" value="Unplaced"/>
</dbReference>
<evidence type="ECO:0000313" key="8">
    <source>
        <dbReference type="WBParaSite" id="maker-uti_cns_0010287-snap-gene-0.2-mRNA-1"/>
    </source>
</evidence>